<feature type="compositionally biased region" description="Polar residues" evidence="4">
    <location>
        <begin position="52"/>
        <end position="67"/>
    </location>
</feature>
<keyword evidence="7" id="KW-1185">Reference proteome</keyword>
<reference evidence="6" key="1">
    <citation type="submission" date="2025-08" db="UniProtKB">
        <authorList>
            <consortium name="Ensembl"/>
        </authorList>
    </citation>
    <scope>IDENTIFICATION</scope>
</reference>
<accession>A0A673G2R6</accession>
<evidence type="ECO:0000259" key="5">
    <source>
        <dbReference type="Pfam" id="PF12171"/>
    </source>
</evidence>
<keyword evidence="3" id="KW-0862">Zinc</keyword>
<keyword evidence="1" id="KW-0479">Metal-binding</keyword>
<evidence type="ECO:0000313" key="7">
    <source>
        <dbReference type="Proteomes" id="UP000472270"/>
    </source>
</evidence>
<protein>
    <recommendedName>
        <fullName evidence="5">Zinc finger double-stranded RNA binding domain-containing protein</fullName>
    </recommendedName>
</protein>
<reference evidence="6" key="2">
    <citation type="submission" date="2025-09" db="UniProtKB">
        <authorList>
            <consortium name="Ensembl"/>
        </authorList>
    </citation>
    <scope>IDENTIFICATION</scope>
</reference>
<proteinExistence type="predicted"/>
<sequence length="73" mass="8578">YPAEGVESRNKRSHHMCDLCDKVIIGDLEWMAHQKSKNHLYQVRKRRKVEQASDQDPNPTEHQNVSDRQVPVL</sequence>
<feature type="compositionally biased region" description="Basic residues" evidence="4">
    <location>
        <begin position="39"/>
        <end position="48"/>
    </location>
</feature>
<dbReference type="InterPro" id="IPR022755">
    <property type="entry name" value="Znf_C2H2_jaz"/>
</dbReference>
<evidence type="ECO:0000256" key="1">
    <source>
        <dbReference type="ARBA" id="ARBA00022723"/>
    </source>
</evidence>
<dbReference type="Ensembl" id="ENSSRHT00000008116.1">
    <property type="protein sequence ID" value="ENSSRHP00000007874.1"/>
    <property type="gene ID" value="ENSSRHG00000004626.1"/>
</dbReference>
<dbReference type="Proteomes" id="UP000472270">
    <property type="component" value="Unassembled WGS sequence"/>
</dbReference>
<dbReference type="AlphaFoldDB" id="A0A673G2R6"/>
<evidence type="ECO:0000256" key="2">
    <source>
        <dbReference type="ARBA" id="ARBA00022771"/>
    </source>
</evidence>
<evidence type="ECO:0000256" key="4">
    <source>
        <dbReference type="SAM" id="MobiDB-lite"/>
    </source>
</evidence>
<feature type="region of interest" description="Disordered" evidence="4">
    <location>
        <begin position="39"/>
        <end position="73"/>
    </location>
</feature>
<feature type="domain" description="Zinc finger double-stranded RNA binding" evidence="5">
    <location>
        <begin position="14"/>
        <end position="39"/>
    </location>
</feature>
<dbReference type="InterPro" id="IPR036236">
    <property type="entry name" value="Znf_C2H2_sf"/>
</dbReference>
<keyword evidence="2" id="KW-0863">Zinc-finger</keyword>
<evidence type="ECO:0000256" key="3">
    <source>
        <dbReference type="ARBA" id="ARBA00022833"/>
    </source>
</evidence>
<dbReference type="GO" id="GO:0008270">
    <property type="term" value="F:zinc ion binding"/>
    <property type="evidence" value="ECO:0007669"/>
    <property type="project" value="UniProtKB-KW"/>
</dbReference>
<dbReference type="Gene3D" id="3.30.160.60">
    <property type="entry name" value="Classic Zinc Finger"/>
    <property type="match status" value="1"/>
</dbReference>
<dbReference type="Pfam" id="PF12171">
    <property type="entry name" value="zf-C2H2_jaz"/>
    <property type="match status" value="1"/>
</dbReference>
<organism evidence="6 7">
    <name type="scientific">Sinocyclocheilus rhinocerous</name>
    <dbReference type="NCBI Taxonomy" id="307959"/>
    <lineage>
        <taxon>Eukaryota</taxon>
        <taxon>Metazoa</taxon>
        <taxon>Chordata</taxon>
        <taxon>Craniata</taxon>
        <taxon>Vertebrata</taxon>
        <taxon>Euteleostomi</taxon>
        <taxon>Actinopterygii</taxon>
        <taxon>Neopterygii</taxon>
        <taxon>Teleostei</taxon>
        <taxon>Ostariophysi</taxon>
        <taxon>Cypriniformes</taxon>
        <taxon>Cyprinidae</taxon>
        <taxon>Cyprininae</taxon>
        <taxon>Sinocyclocheilus</taxon>
    </lineage>
</organism>
<dbReference type="SUPFAM" id="SSF57667">
    <property type="entry name" value="beta-beta-alpha zinc fingers"/>
    <property type="match status" value="1"/>
</dbReference>
<evidence type="ECO:0000313" key="6">
    <source>
        <dbReference type="Ensembl" id="ENSSRHP00000007874.1"/>
    </source>
</evidence>
<name>A0A673G2R6_9TELE</name>